<feature type="compositionally biased region" description="Low complexity" evidence="8">
    <location>
        <begin position="252"/>
        <end position="264"/>
    </location>
</feature>
<evidence type="ECO:0000256" key="8">
    <source>
        <dbReference type="SAM" id="MobiDB-lite"/>
    </source>
</evidence>
<comment type="similarity">
    <text evidence="2">Belongs to the MotB family.</text>
</comment>
<feature type="transmembrane region" description="Helical" evidence="9">
    <location>
        <begin position="16"/>
        <end position="35"/>
    </location>
</feature>
<evidence type="ECO:0000256" key="4">
    <source>
        <dbReference type="ARBA" id="ARBA00022692"/>
    </source>
</evidence>
<dbReference type="InterPro" id="IPR006665">
    <property type="entry name" value="OmpA-like"/>
</dbReference>
<comment type="subcellular location">
    <subcellularLocation>
        <location evidence="1">Cell membrane</location>
        <topology evidence="1">Single-pass membrane protein</topology>
    </subcellularLocation>
</comment>
<keyword evidence="11" id="KW-0282">Flagellum</keyword>
<dbReference type="PANTHER" id="PTHR30329:SF21">
    <property type="entry name" value="LIPOPROTEIN YIAD-RELATED"/>
    <property type="match status" value="1"/>
</dbReference>
<evidence type="ECO:0000256" key="2">
    <source>
        <dbReference type="ARBA" id="ARBA00008914"/>
    </source>
</evidence>
<evidence type="ECO:0000256" key="5">
    <source>
        <dbReference type="ARBA" id="ARBA00022989"/>
    </source>
</evidence>
<name>A0A372IU94_9BACT</name>
<reference evidence="11 12" key="1">
    <citation type="submission" date="2018-08" db="EMBL/GenBank/DDBJ databases">
        <title>Acidipila sp. 4G-K13, an acidobacterium isolated from forest soil.</title>
        <authorList>
            <person name="Gao Z.-H."/>
            <person name="Qiu L.-H."/>
        </authorList>
    </citation>
    <scope>NUCLEOTIDE SEQUENCE [LARGE SCALE GENOMIC DNA]</scope>
    <source>
        <strain evidence="11 12">4G-K13</strain>
    </source>
</reference>
<comment type="caution">
    <text evidence="11">The sequence shown here is derived from an EMBL/GenBank/DDBJ whole genome shotgun (WGS) entry which is preliminary data.</text>
</comment>
<evidence type="ECO:0000256" key="6">
    <source>
        <dbReference type="ARBA" id="ARBA00023136"/>
    </source>
</evidence>
<keyword evidence="6 7" id="KW-0472">Membrane</keyword>
<dbReference type="Pfam" id="PF00691">
    <property type="entry name" value="OmpA"/>
    <property type="match status" value="1"/>
</dbReference>
<evidence type="ECO:0000256" key="1">
    <source>
        <dbReference type="ARBA" id="ARBA00004162"/>
    </source>
</evidence>
<evidence type="ECO:0000259" key="10">
    <source>
        <dbReference type="PROSITE" id="PS51123"/>
    </source>
</evidence>
<dbReference type="SUPFAM" id="SSF103088">
    <property type="entry name" value="OmpA-like"/>
    <property type="match status" value="1"/>
</dbReference>
<dbReference type="InterPro" id="IPR025713">
    <property type="entry name" value="MotB-like_N_dom"/>
</dbReference>
<evidence type="ECO:0000256" key="3">
    <source>
        <dbReference type="ARBA" id="ARBA00022475"/>
    </source>
</evidence>
<keyword evidence="11" id="KW-0966">Cell projection</keyword>
<dbReference type="AlphaFoldDB" id="A0A372IU94"/>
<sequence>MRRRRRGHNPGHERWLVSYADFITLLFAFFVVLYASSRADQKKQAQISQAIHSAFQVLGLFPASSSKTPDGKATKTPDQSVMPVNIILGDDLAASPRALEDFERIRRKLADRLSNQIATHIVALRIGREGLVISLREAGFYDSGSAVPHRSSQSSLDQIAEVLAASPWDIRIEGHTDNVPIHTAQFDSNWELSTARASELARFFILRHTIAPQRLSASGYAEFHPVASNATPEGRAVNRRVDIIVLPRISGTPSASPATQTQTQPQPPVQPQTQAQAQAVSQLAHLPSAPLPAHDSPRRNQP</sequence>
<dbReference type="Proteomes" id="UP000264702">
    <property type="component" value="Unassembled WGS sequence"/>
</dbReference>
<organism evidence="11 12">
    <name type="scientific">Paracidobacterium acidisoli</name>
    <dbReference type="NCBI Taxonomy" id="2303751"/>
    <lineage>
        <taxon>Bacteria</taxon>
        <taxon>Pseudomonadati</taxon>
        <taxon>Acidobacteriota</taxon>
        <taxon>Terriglobia</taxon>
        <taxon>Terriglobales</taxon>
        <taxon>Acidobacteriaceae</taxon>
        <taxon>Paracidobacterium</taxon>
    </lineage>
</organism>
<dbReference type="CDD" id="cd07185">
    <property type="entry name" value="OmpA_C-like"/>
    <property type="match status" value="1"/>
</dbReference>
<dbReference type="EMBL" id="QVQT01000001">
    <property type="protein sequence ID" value="RFU18507.1"/>
    <property type="molecule type" value="Genomic_DNA"/>
</dbReference>
<keyword evidence="11" id="KW-0969">Cilium</keyword>
<evidence type="ECO:0000256" key="7">
    <source>
        <dbReference type="PROSITE-ProRule" id="PRU00473"/>
    </source>
</evidence>
<evidence type="ECO:0000313" key="12">
    <source>
        <dbReference type="Proteomes" id="UP000264702"/>
    </source>
</evidence>
<dbReference type="InterPro" id="IPR050330">
    <property type="entry name" value="Bact_OuterMem_StrucFunc"/>
</dbReference>
<dbReference type="InterPro" id="IPR036737">
    <property type="entry name" value="OmpA-like_sf"/>
</dbReference>
<feature type="compositionally biased region" description="Low complexity" evidence="8">
    <location>
        <begin position="271"/>
        <end position="282"/>
    </location>
</feature>
<dbReference type="Pfam" id="PF13677">
    <property type="entry name" value="MotB_plug"/>
    <property type="match status" value="1"/>
</dbReference>
<evidence type="ECO:0000313" key="11">
    <source>
        <dbReference type="EMBL" id="RFU18507.1"/>
    </source>
</evidence>
<evidence type="ECO:0000256" key="9">
    <source>
        <dbReference type="SAM" id="Phobius"/>
    </source>
</evidence>
<dbReference type="Gene3D" id="3.30.1330.60">
    <property type="entry name" value="OmpA-like domain"/>
    <property type="match status" value="1"/>
</dbReference>
<dbReference type="PANTHER" id="PTHR30329">
    <property type="entry name" value="STATOR ELEMENT OF FLAGELLAR MOTOR COMPLEX"/>
    <property type="match status" value="1"/>
</dbReference>
<proteinExistence type="inferred from homology"/>
<feature type="domain" description="OmpA-like" evidence="10">
    <location>
        <begin position="128"/>
        <end position="249"/>
    </location>
</feature>
<dbReference type="PROSITE" id="PS51123">
    <property type="entry name" value="OMPA_2"/>
    <property type="match status" value="1"/>
</dbReference>
<keyword evidence="3" id="KW-1003">Cell membrane</keyword>
<keyword evidence="5 9" id="KW-1133">Transmembrane helix</keyword>
<dbReference type="RefSeq" id="WP_117297802.1">
    <property type="nucleotide sequence ID" value="NZ_QVQT02000001.1"/>
</dbReference>
<feature type="region of interest" description="Disordered" evidence="8">
    <location>
        <begin position="250"/>
        <end position="302"/>
    </location>
</feature>
<dbReference type="GO" id="GO:0005886">
    <property type="term" value="C:plasma membrane"/>
    <property type="evidence" value="ECO:0007669"/>
    <property type="project" value="UniProtKB-SubCell"/>
</dbReference>
<dbReference type="OrthoDB" id="9815217at2"/>
<keyword evidence="4 9" id="KW-0812">Transmembrane</keyword>
<accession>A0A372IU94</accession>
<gene>
    <name evidence="11" type="ORF">D0Y96_02850</name>
</gene>
<keyword evidence="12" id="KW-1185">Reference proteome</keyword>
<protein>
    <submittedName>
        <fullName evidence="11">Flagellar motor protein</fullName>
    </submittedName>
</protein>